<dbReference type="Proteomes" id="UP000054007">
    <property type="component" value="Unassembled WGS sequence"/>
</dbReference>
<dbReference type="PANTHER" id="PTHR35179">
    <property type="entry name" value="PROTEIN CBG02620"/>
    <property type="match status" value="1"/>
</dbReference>
<dbReference type="STRING" id="1314674.A0A0D7B8C4"/>
<protein>
    <recommendedName>
        <fullName evidence="3">Decapping nuclease</fullName>
    </recommendedName>
</protein>
<organism evidence="1 2">
    <name type="scientific">Cylindrobasidium torrendii FP15055 ss-10</name>
    <dbReference type="NCBI Taxonomy" id="1314674"/>
    <lineage>
        <taxon>Eukaryota</taxon>
        <taxon>Fungi</taxon>
        <taxon>Dikarya</taxon>
        <taxon>Basidiomycota</taxon>
        <taxon>Agaricomycotina</taxon>
        <taxon>Agaricomycetes</taxon>
        <taxon>Agaricomycetidae</taxon>
        <taxon>Agaricales</taxon>
        <taxon>Marasmiineae</taxon>
        <taxon>Physalacriaceae</taxon>
        <taxon>Cylindrobasidium</taxon>
    </lineage>
</organism>
<evidence type="ECO:0000313" key="1">
    <source>
        <dbReference type="EMBL" id="KIY66798.1"/>
    </source>
</evidence>
<evidence type="ECO:0008006" key="3">
    <source>
        <dbReference type="Google" id="ProtNLM"/>
    </source>
</evidence>
<evidence type="ECO:0000313" key="2">
    <source>
        <dbReference type="Proteomes" id="UP000054007"/>
    </source>
</evidence>
<sequence>MTRPVDGSPVSTHGHYRILAYGLGGVRLVVYCEEDSCIVRTRNHITESTTQIPPLANVHPTDTAERLINVVHWGTVDPSLKTVELKVAGHIRSWKEYYEQMFFGQTSEIVVGVHKDGVVDRVVSKTLENMTEQDDALQPAFGQLAATLRWIQTLVKGNRDLKLSLVCKGHELKVFERFEGPSLPQRYKHLFTSRTP</sequence>
<accession>A0A0D7B8C4</accession>
<reference evidence="1 2" key="1">
    <citation type="journal article" date="2015" name="Fungal Genet. Biol.">
        <title>Evolution of novel wood decay mechanisms in Agaricales revealed by the genome sequences of Fistulina hepatica and Cylindrobasidium torrendii.</title>
        <authorList>
            <person name="Floudas D."/>
            <person name="Held B.W."/>
            <person name="Riley R."/>
            <person name="Nagy L.G."/>
            <person name="Koehler G."/>
            <person name="Ransdell A.S."/>
            <person name="Younus H."/>
            <person name="Chow J."/>
            <person name="Chiniquy J."/>
            <person name="Lipzen A."/>
            <person name="Tritt A."/>
            <person name="Sun H."/>
            <person name="Haridas S."/>
            <person name="LaButti K."/>
            <person name="Ohm R.A."/>
            <person name="Kues U."/>
            <person name="Blanchette R.A."/>
            <person name="Grigoriev I.V."/>
            <person name="Minto R.E."/>
            <person name="Hibbett D.S."/>
        </authorList>
    </citation>
    <scope>NUCLEOTIDE SEQUENCE [LARGE SCALE GENOMIC DNA]</scope>
    <source>
        <strain evidence="1 2">FP15055 ss-10</strain>
    </source>
</reference>
<dbReference type="PANTHER" id="PTHR35179:SF1">
    <property type="entry name" value="INTEGRAL MEMBRANE PROTEIN"/>
    <property type="match status" value="1"/>
</dbReference>
<gene>
    <name evidence="1" type="ORF">CYLTODRAFT_23206</name>
</gene>
<keyword evidence="2" id="KW-1185">Reference proteome</keyword>
<dbReference type="AlphaFoldDB" id="A0A0D7B8C4"/>
<name>A0A0D7B8C4_9AGAR</name>
<proteinExistence type="predicted"/>
<dbReference type="EMBL" id="KN880543">
    <property type="protein sequence ID" value="KIY66798.1"/>
    <property type="molecule type" value="Genomic_DNA"/>
</dbReference>